<organism evidence="1 2">
    <name type="scientific">Gemmata palustris</name>
    <dbReference type="NCBI Taxonomy" id="2822762"/>
    <lineage>
        <taxon>Bacteria</taxon>
        <taxon>Pseudomonadati</taxon>
        <taxon>Planctomycetota</taxon>
        <taxon>Planctomycetia</taxon>
        <taxon>Gemmatales</taxon>
        <taxon>Gemmataceae</taxon>
        <taxon>Gemmata</taxon>
    </lineage>
</organism>
<dbReference type="RefSeq" id="WP_210653525.1">
    <property type="nucleotide sequence ID" value="NZ_JAGKQQ010000001.1"/>
</dbReference>
<gene>
    <name evidence="1" type="ORF">J8F10_09155</name>
</gene>
<accession>A0ABS5BP29</accession>
<comment type="caution">
    <text evidence="1">The sequence shown here is derived from an EMBL/GenBank/DDBJ whole genome shotgun (WGS) entry which is preliminary data.</text>
</comment>
<evidence type="ECO:0000313" key="1">
    <source>
        <dbReference type="EMBL" id="MBP3955448.1"/>
    </source>
</evidence>
<sequence>MTEEITRDLFHCVSLIAFAEVWRETGQFPPDSEAVRQKAYALYEAELRVKNAGGRE</sequence>
<protein>
    <submittedName>
        <fullName evidence="1">Uncharacterized protein</fullName>
    </submittedName>
</protein>
<dbReference type="EMBL" id="JAGKQQ010000001">
    <property type="protein sequence ID" value="MBP3955448.1"/>
    <property type="molecule type" value="Genomic_DNA"/>
</dbReference>
<reference evidence="1 2" key="1">
    <citation type="submission" date="2021-04" db="EMBL/GenBank/DDBJ databases">
        <authorList>
            <person name="Ivanova A."/>
        </authorList>
    </citation>
    <scope>NUCLEOTIDE SEQUENCE [LARGE SCALE GENOMIC DNA]</scope>
    <source>
        <strain evidence="1 2">G18</strain>
    </source>
</reference>
<proteinExistence type="predicted"/>
<evidence type="ECO:0000313" key="2">
    <source>
        <dbReference type="Proteomes" id="UP000676565"/>
    </source>
</evidence>
<keyword evidence="2" id="KW-1185">Reference proteome</keyword>
<name>A0ABS5BP29_9BACT</name>
<dbReference type="Proteomes" id="UP000676565">
    <property type="component" value="Unassembled WGS sequence"/>
</dbReference>